<proteinExistence type="predicted"/>
<dbReference type="AlphaFoldDB" id="U5NW73"/>
<sequence length="44" mass="4618">MTAACHLVIAAPSLCHGQFRSICERPPAGAPARFSDQHPAGFTP</sequence>
<name>U5NW73_9MICO</name>
<protein>
    <submittedName>
        <fullName evidence="1">Uncharacterized protein</fullName>
    </submittedName>
</protein>
<geneLocation type="plasmid" evidence="1">
    <name>pAP13</name>
</geneLocation>
<evidence type="ECO:0000313" key="1">
    <source>
        <dbReference type="EMBL" id="AGY35358.1"/>
    </source>
</evidence>
<organism evidence="1">
    <name type="scientific">Brevibacterium sp. Ap13</name>
    <dbReference type="NCBI Taxonomy" id="1406197"/>
    <lineage>
        <taxon>Bacteria</taxon>
        <taxon>Bacillati</taxon>
        <taxon>Actinomycetota</taxon>
        <taxon>Actinomycetes</taxon>
        <taxon>Micrococcales</taxon>
        <taxon>Brevibacteriaceae</taxon>
        <taxon>Brevibacterium</taxon>
    </lineage>
</organism>
<reference evidence="1" key="1">
    <citation type="journal article" date="2013" name="Genome Announc.">
        <title>Complete Genome Sequence of pAP13, a Large Linear Plasmid of a Brevibacterium Strain Isolated from a Saline Lake at 4,200 Meters above Sea Level in Argentina.</title>
        <authorList>
            <person name="Dib J.R."/>
            <person name="Schuldes J."/>
            <person name="Thurmer A."/>
            <person name="Farias M.E."/>
            <person name="Daniel R."/>
            <person name="Meinhardt F."/>
        </authorList>
    </citation>
    <scope>NUCLEOTIDE SEQUENCE</scope>
    <source>
        <strain evidence="1">Ap13</strain>
        <plasmid evidence="1">pAP13</plasmid>
    </source>
</reference>
<gene>
    <name evidence="1" type="ORF">AP13_p00490</name>
</gene>
<accession>U5NW73</accession>
<keyword evidence="1" id="KW-0614">Plasmid</keyword>
<dbReference type="EMBL" id="KF577590">
    <property type="protein sequence ID" value="AGY35358.1"/>
    <property type="molecule type" value="Genomic_DNA"/>
</dbReference>